<gene>
    <name evidence="1" type="ordered locus">CLDAP_27300</name>
</gene>
<sequence>MVQSRHNGRLPLGLQLLQQGVVSLLLALQPQVQERQVLLLVLRSRKELLR</sequence>
<dbReference type="EMBL" id="AP012337">
    <property type="protein sequence ID" value="BAM00770.1"/>
    <property type="molecule type" value="Genomic_DNA"/>
</dbReference>
<dbReference type="KEGG" id="cap:CLDAP_27300"/>
<accession>I0I682</accession>
<name>I0I682_CALAS</name>
<dbReference type="Proteomes" id="UP000007880">
    <property type="component" value="Chromosome"/>
</dbReference>
<evidence type="ECO:0000313" key="1">
    <source>
        <dbReference type="EMBL" id="BAM00770.1"/>
    </source>
</evidence>
<reference evidence="1 2" key="1">
    <citation type="submission" date="2012-02" db="EMBL/GenBank/DDBJ databases">
        <title>Complete genome sequence of Caldilinea aerophila DSM 14535 (= NBRC 102666).</title>
        <authorList>
            <person name="Oguchi A."/>
            <person name="Hosoyama A."/>
            <person name="Sekine M."/>
            <person name="Fukai R."/>
            <person name="Kato Y."/>
            <person name="Nakamura S."/>
            <person name="Hanada S."/>
            <person name="Yamazaki S."/>
            <person name="Fujita N."/>
        </authorList>
    </citation>
    <scope>NUCLEOTIDE SEQUENCE [LARGE SCALE GENOMIC DNA]</scope>
    <source>
        <strain evidence="2">DSM 14535 / JCM 11387 / NBRC 104270 / STL-6-O1</strain>
    </source>
</reference>
<organism evidence="1 2">
    <name type="scientific">Caldilinea aerophila (strain DSM 14535 / JCM 11387 / NBRC 104270 / STL-6-O1)</name>
    <dbReference type="NCBI Taxonomy" id="926550"/>
    <lineage>
        <taxon>Bacteria</taxon>
        <taxon>Bacillati</taxon>
        <taxon>Chloroflexota</taxon>
        <taxon>Caldilineae</taxon>
        <taxon>Caldilineales</taxon>
        <taxon>Caldilineaceae</taxon>
        <taxon>Caldilinea</taxon>
    </lineage>
</organism>
<proteinExistence type="predicted"/>
<dbReference type="AlphaFoldDB" id="I0I682"/>
<evidence type="ECO:0000313" key="2">
    <source>
        <dbReference type="Proteomes" id="UP000007880"/>
    </source>
</evidence>
<protein>
    <submittedName>
        <fullName evidence="1">Uncharacterized protein</fullName>
    </submittedName>
</protein>
<keyword evidence="2" id="KW-1185">Reference proteome</keyword>
<dbReference type="HOGENOM" id="CLU_3115636_0_0_0"/>